<dbReference type="AlphaFoldDB" id="A0AAD5M8I8"/>
<proteinExistence type="predicted"/>
<dbReference type="CDD" id="cd03135">
    <property type="entry name" value="GATase1_DJ-1"/>
    <property type="match status" value="1"/>
</dbReference>
<organism evidence="3 4">
    <name type="scientific">Pythium insidiosum</name>
    <name type="common">Pythiosis disease agent</name>
    <dbReference type="NCBI Taxonomy" id="114742"/>
    <lineage>
        <taxon>Eukaryota</taxon>
        <taxon>Sar</taxon>
        <taxon>Stramenopiles</taxon>
        <taxon>Oomycota</taxon>
        <taxon>Peronosporomycetes</taxon>
        <taxon>Pythiales</taxon>
        <taxon>Pythiaceae</taxon>
        <taxon>Pythium</taxon>
    </lineage>
</organism>
<dbReference type="PANTHER" id="PTHR48094">
    <property type="entry name" value="PROTEIN/NUCLEIC ACID DEGLYCASE DJ-1-RELATED"/>
    <property type="match status" value="1"/>
</dbReference>
<dbReference type="GO" id="GO:1903189">
    <property type="term" value="P:glyoxal metabolic process"/>
    <property type="evidence" value="ECO:0007669"/>
    <property type="project" value="TreeGrafter"/>
</dbReference>
<evidence type="ECO:0000259" key="2">
    <source>
        <dbReference type="Pfam" id="PF01965"/>
    </source>
</evidence>
<dbReference type="SUPFAM" id="SSF52317">
    <property type="entry name" value="Class I glutamine amidotransferase-like"/>
    <property type="match status" value="1"/>
</dbReference>
<dbReference type="InterPro" id="IPR006287">
    <property type="entry name" value="DJ-1"/>
</dbReference>
<evidence type="ECO:0000313" key="4">
    <source>
        <dbReference type="Proteomes" id="UP001209570"/>
    </source>
</evidence>
<keyword evidence="4" id="KW-1185">Reference proteome</keyword>
<dbReference type="EMBL" id="JAKCXM010000038">
    <property type="protein sequence ID" value="KAJ0405936.1"/>
    <property type="molecule type" value="Genomic_DNA"/>
</dbReference>
<dbReference type="FunFam" id="3.40.50.880:FF:000015">
    <property type="entry name" value="Protein DJ-1 homolog C"/>
    <property type="match status" value="1"/>
</dbReference>
<protein>
    <recommendedName>
        <fullName evidence="2">DJ-1/PfpI domain-containing protein</fullName>
    </recommendedName>
</protein>
<dbReference type="InterPro" id="IPR029062">
    <property type="entry name" value="Class_I_gatase-like"/>
</dbReference>
<dbReference type="Gene3D" id="3.40.50.880">
    <property type="match status" value="1"/>
</dbReference>
<dbReference type="InterPro" id="IPR002818">
    <property type="entry name" value="DJ-1/PfpI"/>
</dbReference>
<gene>
    <name evidence="3" type="ORF">P43SY_005502</name>
</gene>
<dbReference type="Proteomes" id="UP001209570">
    <property type="component" value="Unassembled WGS sequence"/>
</dbReference>
<evidence type="ECO:0000256" key="1">
    <source>
        <dbReference type="ARBA" id="ARBA00022737"/>
    </source>
</evidence>
<feature type="domain" description="DJ-1/PfpI" evidence="2">
    <location>
        <begin position="14"/>
        <end position="177"/>
    </location>
</feature>
<comment type="caution">
    <text evidence="3">The sequence shown here is derived from an EMBL/GenBank/DDBJ whole genome shotgun (WGS) entry which is preliminary data.</text>
</comment>
<sequence>MSAAAPTLHAAPTALIPVADGSEEIEAVTLADVLVRGGVQVTVASVGQKEQNVVRMSRGVGLRADRAIEACVDLSFDAILVPGGLPGAHHLRDSAVLADLLKKQKHEGKWYGAICAAPAVVLYTHGLLPSPATGYPGFEKDLQGIDYKTDARVVVTGKCITSQGPGTAMEMGVKVVELLCGKDKAAQVAKALLMPSAP</sequence>
<reference evidence="3" key="1">
    <citation type="submission" date="2021-12" db="EMBL/GenBank/DDBJ databases">
        <title>Prjna785345.</title>
        <authorList>
            <person name="Rujirawat T."/>
            <person name="Krajaejun T."/>
        </authorList>
    </citation>
    <scope>NUCLEOTIDE SEQUENCE</scope>
    <source>
        <strain evidence="3">Pi057C3</strain>
    </source>
</reference>
<evidence type="ECO:0000313" key="3">
    <source>
        <dbReference type="EMBL" id="KAJ0405936.1"/>
    </source>
</evidence>
<keyword evidence="1" id="KW-0677">Repeat</keyword>
<dbReference type="Pfam" id="PF01965">
    <property type="entry name" value="DJ-1_PfpI"/>
    <property type="match status" value="1"/>
</dbReference>
<dbReference type="GO" id="GO:0005737">
    <property type="term" value="C:cytoplasm"/>
    <property type="evidence" value="ECO:0007669"/>
    <property type="project" value="TreeGrafter"/>
</dbReference>
<accession>A0AAD5M8I8</accession>
<name>A0AAD5M8I8_PYTIN</name>
<dbReference type="NCBIfam" id="TIGR01383">
    <property type="entry name" value="not_thiJ"/>
    <property type="match status" value="1"/>
</dbReference>
<dbReference type="InterPro" id="IPR050325">
    <property type="entry name" value="Prot/Nucl_acid_deglycase"/>
</dbReference>
<dbReference type="PANTHER" id="PTHR48094:SF12">
    <property type="entry name" value="PARKINSON DISEASE PROTEIN 7 HOMOLOG"/>
    <property type="match status" value="1"/>
</dbReference>